<dbReference type="Pfam" id="PF14292">
    <property type="entry name" value="SusE"/>
    <property type="match status" value="1"/>
</dbReference>
<sequence length="803" mass="86262">MKLLRYILPALSILLSVSCMKDGEMLTATLEGDGTRIGTADSEIVLDINEPSALALTIWWDRLGNASLSNPDAQVPSDMIINAVQFSTDGDFSTYVEETVDNSASSVQFTAAELNTIMTELGLEGGVAATVYIRMSTSLGTNTEPVYGESIEITVTPYFVDMSFIRLAGVGSGAFTGVERTLPATVEDGGEYAGFADIPAGWWNFFFIEGTGNIWGALTDGANQFYLERKNDISSWNCWFPEPSGCYYITMSTATGEWTAVSVSEVLMSIGGAEPVQMEYSAAHTAYTAVLTTTADNVPVQADLSGILYNTALGQDSAESASMSLTGSSDGTLAAGEAGAVTGINTGAAGTYTLILRLADMTWKLAEGEVDIDAGGEQTEWPDDPDYSAATSEWLYIYGLSDGTPSSVEGRLARTSDGVYEGFFYMTSWFNFKFGDNEDPSAARIYGSAPSSEEGALERLYCGSDMYNIWWDSDQAAYTYLTVNTNDRSWSYTTVTSISIAGDFNGYSLTSDVMTFDPASGTWSAVITPGSWGQYGIQFVLNEEWGFCYAPAEDGTLFRSGNAAMPSTAVEPGVEYEVTIDLNDPAAMTWSIEPYNDSPDPEFSRYLYVFYTWPSEGYWQERLAATLYSAGADGVYRGFFTTGNSWSTPEGYASPYVNYTFSTSPDANSGIKYGVTDNTSLVENGGSNGWVENLGIQELVADLVNMTVSHTHIGQASVVNTVTGVSTPMAFDDTADYVWKATCTFAEGDTFNIVLGDNVYTFGGSEGALSSGNGPIAVPEAGTYLVTADLGDFSSLKYTLTRQ</sequence>
<evidence type="ECO:0000313" key="5">
    <source>
        <dbReference type="Proteomes" id="UP000725002"/>
    </source>
</evidence>
<feature type="domain" description="SusE outer membrane protein" evidence="2">
    <location>
        <begin position="26"/>
        <end position="135"/>
    </location>
</feature>
<keyword evidence="1" id="KW-0732">Signal</keyword>
<dbReference type="InterPro" id="IPR033404">
    <property type="entry name" value="DUF5111"/>
</dbReference>
<reference evidence="4" key="2">
    <citation type="journal article" date="2021" name="PeerJ">
        <title>Extensive microbial diversity within the chicken gut microbiome revealed by metagenomics and culture.</title>
        <authorList>
            <person name="Gilroy R."/>
            <person name="Ravi A."/>
            <person name="Getino M."/>
            <person name="Pursley I."/>
            <person name="Horton D.L."/>
            <person name="Alikhan N.F."/>
            <person name="Baker D."/>
            <person name="Gharbi K."/>
            <person name="Hall N."/>
            <person name="Watson M."/>
            <person name="Adriaenssens E.M."/>
            <person name="Foster-Nyarko E."/>
            <person name="Jarju S."/>
            <person name="Secka A."/>
            <person name="Antonio M."/>
            <person name="Oren A."/>
            <person name="Chaudhuri R.R."/>
            <person name="La Ragione R."/>
            <person name="Hildebrand F."/>
            <person name="Pallen M.J."/>
        </authorList>
    </citation>
    <scope>NUCLEOTIDE SEQUENCE</scope>
    <source>
        <strain evidence="4">G3-8215</strain>
    </source>
</reference>
<feature type="signal peptide" evidence="1">
    <location>
        <begin position="1"/>
        <end position="21"/>
    </location>
</feature>
<gene>
    <name evidence="4" type="ORF">IAB75_06350</name>
</gene>
<accession>A0A940DRR4</accession>
<feature type="domain" description="DUF5111" evidence="3">
    <location>
        <begin position="413"/>
        <end position="494"/>
    </location>
</feature>
<dbReference type="PROSITE" id="PS51257">
    <property type="entry name" value="PROKAR_LIPOPROTEIN"/>
    <property type="match status" value="1"/>
</dbReference>
<feature type="chain" id="PRO_5036727298" evidence="1">
    <location>
        <begin position="22"/>
        <end position="803"/>
    </location>
</feature>
<dbReference type="AlphaFoldDB" id="A0A940DRR4"/>
<dbReference type="EMBL" id="JADILV010000041">
    <property type="protein sequence ID" value="MBO8483718.1"/>
    <property type="molecule type" value="Genomic_DNA"/>
</dbReference>
<reference evidence="4" key="1">
    <citation type="submission" date="2020-10" db="EMBL/GenBank/DDBJ databases">
        <authorList>
            <person name="Gilroy R."/>
        </authorList>
    </citation>
    <scope>NUCLEOTIDE SEQUENCE</scope>
    <source>
        <strain evidence="4">G3-8215</strain>
    </source>
</reference>
<evidence type="ECO:0000259" key="2">
    <source>
        <dbReference type="Pfam" id="PF14292"/>
    </source>
</evidence>
<evidence type="ECO:0000313" key="4">
    <source>
        <dbReference type="EMBL" id="MBO8483718.1"/>
    </source>
</evidence>
<evidence type="ECO:0000259" key="3">
    <source>
        <dbReference type="Pfam" id="PF17138"/>
    </source>
</evidence>
<dbReference type="Proteomes" id="UP000725002">
    <property type="component" value="Unassembled WGS sequence"/>
</dbReference>
<comment type="caution">
    <text evidence="4">The sequence shown here is derived from an EMBL/GenBank/DDBJ whole genome shotgun (WGS) entry which is preliminary data.</text>
</comment>
<dbReference type="Pfam" id="PF17138">
    <property type="entry name" value="DUF5111"/>
    <property type="match status" value="2"/>
</dbReference>
<organism evidence="4 5">
    <name type="scientific">Candidatus Cryptobacteroides avicola</name>
    <dbReference type="NCBI Taxonomy" id="2840757"/>
    <lineage>
        <taxon>Bacteria</taxon>
        <taxon>Pseudomonadati</taxon>
        <taxon>Bacteroidota</taxon>
        <taxon>Bacteroidia</taxon>
        <taxon>Bacteroidales</taxon>
        <taxon>Candidatus Cryptobacteroides</taxon>
    </lineage>
</organism>
<feature type="domain" description="DUF5111" evidence="3">
    <location>
        <begin position="185"/>
        <end position="262"/>
    </location>
</feature>
<protein>
    <submittedName>
        <fullName evidence="4">DUF5111 domain-containing protein</fullName>
    </submittedName>
</protein>
<dbReference type="InterPro" id="IPR025970">
    <property type="entry name" value="SusE"/>
</dbReference>
<name>A0A940DRR4_9BACT</name>
<evidence type="ECO:0000256" key="1">
    <source>
        <dbReference type="SAM" id="SignalP"/>
    </source>
</evidence>
<proteinExistence type="predicted"/>